<proteinExistence type="predicted"/>
<organism evidence="2 3">
    <name type="scientific">Enterococcus termitis</name>
    <dbReference type="NCBI Taxonomy" id="332950"/>
    <lineage>
        <taxon>Bacteria</taxon>
        <taxon>Bacillati</taxon>
        <taxon>Bacillota</taxon>
        <taxon>Bacilli</taxon>
        <taxon>Lactobacillales</taxon>
        <taxon>Enterococcaceae</taxon>
        <taxon>Enterococcus</taxon>
    </lineage>
</organism>
<dbReference type="EMBL" id="MIJY01000002">
    <property type="protein sequence ID" value="OEG19999.1"/>
    <property type="molecule type" value="Genomic_DNA"/>
</dbReference>
<evidence type="ECO:0000256" key="1">
    <source>
        <dbReference type="SAM" id="MobiDB-lite"/>
    </source>
</evidence>
<protein>
    <submittedName>
        <fullName evidence="2">Uncharacterized protein</fullName>
    </submittedName>
</protein>
<gene>
    <name evidence="2" type="ORF">BCR25_14515</name>
</gene>
<feature type="region of interest" description="Disordered" evidence="1">
    <location>
        <begin position="81"/>
        <end position="112"/>
    </location>
</feature>
<feature type="compositionally biased region" description="Basic and acidic residues" evidence="1">
    <location>
        <begin position="96"/>
        <end position="112"/>
    </location>
</feature>
<reference evidence="3" key="1">
    <citation type="submission" date="2016-09" db="EMBL/GenBank/DDBJ databases">
        <authorList>
            <person name="Gulvik C.A."/>
        </authorList>
    </citation>
    <scope>NUCLEOTIDE SEQUENCE [LARGE SCALE GENOMIC DNA]</scope>
    <source>
        <strain evidence="3">LMG 8895</strain>
    </source>
</reference>
<accession>A0A1E5H4W2</accession>
<dbReference type="AlphaFoldDB" id="A0A1E5H4W2"/>
<keyword evidence="3" id="KW-1185">Reference proteome</keyword>
<comment type="caution">
    <text evidence="2">The sequence shown here is derived from an EMBL/GenBank/DDBJ whole genome shotgun (WGS) entry which is preliminary data.</text>
</comment>
<name>A0A1E5H4W2_9ENTE</name>
<dbReference type="RefSeq" id="WP_069662266.1">
    <property type="nucleotide sequence ID" value="NZ_JBHUJJ010000001.1"/>
</dbReference>
<dbReference type="Proteomes" id="UP000095094">
    <property type="component" value="Unassembled WGS sequence"/>
</dbReference>
<evidence type="ECO:0000313" key="2">
    <source>
        <dbReference type="EMBL" id="OEG19999.1"/>
    </source>
</evidence>
<evidence type="ECO:0000313" key="3">
    <source>
        <dbReference type="Proteomes" id="UP000095094"/>
    </source>
</evidence>
<sequence>MTKGLQVTERDVRKYGKKFRLFSGEQGRIVGYLVSYQRVKNTKGKSVKVRETIHEELYRVFPEIRYVFDRHGVKIAERRKPGEPLYSTGRGYFRNIEQKNKKTGEEKKNGKN</sequence>